<sequence>MIIKECPKSFDSCQSELEQRIKNAGLFIFTIIDHSKAAEESSLHLDPTKVIVFGNPKVGTLLMLEKREIAYELPLRILIYSLQGKTYLAYKKPSDVGKEYGLSNDILRKMDELMEKLITF</sequence>
<name>A0A031LW92_9CREN</name>
<accession>A0A031LW92</accession>
<evidence type="ECO:0000313" key="2">
    <source>
        <dbReference type="EMBL" id="EZQ12045.1"/>
    </source>
</evidence>
<evidence type="ECO:0000259" key="1">
    <source>
        <dbReference type="Pfam" id="PF03625"/>
    </source>
</evidence>
<dbReference type="PANTHER" id="PTHR38342:SF2">
    <property type="entry name" value="INNER MEMBRANE OR EXPORTED"/>
    <property type="match status" value="1"/>
</dbReference>
<dbReference type="Proteomes" id="UP000024332">
    <property type="component" value="Unassembled WGS sequence"/>
</dbReference>
<dbReference type="InterPro" id="IPR005180">
    <property type="entry name" value="DUF302"/>
</dbReference>
<comment type="caution">
    <text evidence="2">The sequence shown here is derived from an EMBL/GenBank/DDBJ whole genome shotgun (WGS) entry which is preliminary data.</text>
</comment>
<dbReference type="InterPro" id="IPR035923">
    <property type="entry name" value="TT1751-like_sf"/>
</dbReference>
<feature type="domain" description="DUF302" evidence="1">
    <location>
        <begin position="32"/>
        <end position="93"/>
    </location>
</feature>
<dbReference type="AlphaFoldDB" id="A0A031LW92"/>
<dbReference type="EMBL" id="JFZT01000005">
    <property type="protein sequence ID" value="EZQ12045.1"/>
    <property type="molecule type" value="Genomic_DNA"/>
</dbReference>
<evidence type="ECO:0000313" key="3">
    <source>
        <dbReference type="Proteomes" id="UP000024332"/>
    </source>
</evidence>
<dbReference type="OrthoDB" id="157520at2157"/>
<organism evidence="2 3">
    <name type="scientific">Candidatus Acidianus copahuensis</name>
    <dbReference type="NCBI Taxonomy" id="1160895"/>
    <lineage>
        <taxon>Archaea</taxon>
        <taxon>Thermoproteota</taxon>
        <taxon>Thermoprotei</taxon>
        <taxon>Sulfolobales</taxon>
        <taxon>Sulfolobaceae</taxon>
        <taxon>Acidianus</taxon>
    </lineage>
</organism>
<dbReference type="STRING" id="1160895.CM19_00305"/>
<reference evidence="2 3" key="1">
    <citation type="submission" date="2014-03" db="EMBL/GenBank/DDBJ databases">
        <title>Draft genome sequence of the novel thermoacidophilic archaea Acidianus copahuensis ALE1 strain, isolated from Copahue volcanic area in Neuquen Argentina.</title>
        <authorList>
            <person name="Urbieta M.S."/>
            <person name="Rascovan N."/>
            <person name="Castro C."/>
            <person name="Revale S."/>
            <person name="Giaveno M.A."/>
            <person name="Vazquez M.P."/>
            <person name="Donati E.R."/>
        </authorList>
    </citation>
    <scope>NUCLEOTIDE SEQUENCE [LARGE SCALE GENOMIC DNA]</scope>
    <source>
        <strain evidence="2 3">ALE1</strain>
    </source>
</reference>
<dbReference type="RefSeq" id="WP_048098456.1">
    <property type="nucleotide sequence ID" value="NZ_JFZT01000005.1"/>
</dbReference>
<protein>
    <recommendedName>
        <fullName evidence="1">DUF302 domain-containing protein</fullName>
    </recommendedName>
</protein>
<proteinExistence type="predicted"/>
<dbReference type="Pfam" id="PF03625">
    <property type="entry name" value="DUF302"/>
    <property type="match status" value="1"/>
</dbReference>
<keyword evidence="3" id="KW-1185">Reference proteome</keyword>
<dbReference type="PANTHER" id="PTHR38342">
    <property type="entry name" value="SLR5037 PROTEIN"/>
    <property type="match status" value="1"/>
</dbReference>
<dbReference type="CDD" id="cd14797">
    <property type="entry name" value="DUF302"/>
    <property type="match status" value="1"/>
</dbReference>
<dbReference type="Gene3D" id="3.30.310.70">
    <property type="entry name" value="TT1751-like domain"/>
    <property type="match status" value="1"/>
</dbReference>
<dbReference type="SUPFAM" id="SSF103247">
    <property type="entry name" value="TT1751-like"/>
    <property type="match status" value="1"/>
</dbReference>
<gene>
    <name evidence="2" type="ORF">CM19_00305</name>
</gene>